<dbReference type="InterPro" id="IPR002810">
    <property type="entry name" value="NfeD-like_C"/>
</dbReference>
<evidence type="ECO:0000256" key="5">
    <source>
        <dbReference type="SAM" id="Phobius"/>
    </source>
</evidence>
<dbReference type="InterPro" id="IPR012340">
    <property type="entry name" value="NA-bd_OB-fold"/>
</dbReference>
<dbReference type="Pfam" id="PF25145">
    <property type="entry name" value="NfeD1b_N"/>
    <property type="match status" value="1"/>
</dbReference>
<dbReference type="Pfam" id="PF01957">
    <property type="entry name" value="NfeD"/>
    <property type="match status" value="1"/>
</dbReference>
<evidence type="ECO:0000259" key="7">
    <source>
        <dbReference type="Pfam" id="PF24961"/>
    </source>
</evidence>
<dbReference type="PANTHER" id="PTHR33507:SF4">
    <property type="entry name" value="NODULATION COMPETITIVENESS PROTEIN NFED"/>
    <property type="match status" value="1"/>
</dbReference>
<evidence type="ECO:0000259" key="8">
    <source>
        <dbReference type="Pfam" id="PF25145"/>
    </source>
</evidence>
<feature type="domain" description="NfeD-like C-terminal" evidence="6">
    <location>
        <begin position="382"/>
        <end position="436"/>
    </location>
</feature>
<sequence length="442" mass="45834">MFGTLLRVLLAIAALVGLPALSVAKEAVVMHIDGAIGPASASYVADGLEQARQRDAALVVLEMDTPGGLDTSMRQIIQDILAMPIPVVTYVHPSGARAASAGTYILYASHFAAMTPGTNLGAATPIQIGGPTSGGEDEDEDGAAMNAHERKAVNDAVAYIRSLAEMRGRNADWAEQAVREASSLSASAALKEGVIDIVASDLPSLLDQLNGKTVTIDGRARTLDTAGLSIHEIEPDWGTKLLATITNPNIALILMMIGIYGLIFEFLNPGALVPGTVGAISLLIGLYALAALPVDFAGLALIVLGIALMVAEAFVPSFGVLGIGGTVAFVIGAAVLFDTDIPAFRVSWSVIAALGVFSAGLLILVARVGIGALRHRIVTGSEELVGSTATVLDWHNGKGHVFVHSERWNAQGPATLNKDETVVIEKVTGLDLTVSPAQQTET</sequence>
<dbReference type="CDD" id="cd07020">
    <property type="entry name" value="Clp_protease_NfeD_1"/>
    <property type="match status" value="1"/>
</dbReference>
<dbReference type="InterPro" id="IPR056739">
    <property type="entry name" value="NfeD_membrane"/>
</dbReference>
<dbReference type="GO" id="GO:0016020">
    <property type="term" value="C:membrane"/>
    <property type="evidence" value="ECO:0007669"/>
    <property type="project" value="UniProtKB-SubCell"/>
</dbReference>
<dbReference type="InterPro" id="IPR052165">
    <property type="entry name" value="Membrane_assoc_protease"/>
</dbReference>
<dbReference type="SUPFAM" id="SSF52096">
    <property type="entry name" value="ClpP/crotonase"/>
    <property type="match status" value="1"/>
</dbReference>
<evidence type="ECO:0000313" key="10">
    <source>
        <dbReference type="Proteomes" id="UP000031057"/>
    </source>
</evidence>
<dbReference type="Gene3D" id="3.90.226.10">
    <property type="entry name" value="2-enoyl-CoA Hydratase, Chain A, domain 1"/>
    <property type="match status" value="1"/>
</dbReference>
<dbReference type="PANTHER" id="PTHR33507">
    <property type="entry name" value="INNER MEMBRANE PROTEIN YBBJ"/>
    <property type="match status" value="1"/>
</dbReference>
<keyword evidence="4 5" id="KW-0472">Membrane</keyword>
<evidence type="ECO:0000259" key="6">
    <source>
        <dbReference type="Pfam" id="PF01957"/>
    </source>
</evidence>
<keyword evidence="2 5" id="KW-0812">Transmembrane</keyword>
<proteinExistence type="predicted"/>
<evidence type="ECO:0000313" key="9">
    <source>
        <dbReference type="EMBL" id="KHK89706.1"/>
    </source>
</evidence>
<comment type="caution">
    <text evidence="9">The sequence shown here is derived from an EMBL/GenBank/DDBJ whole genome shotgun (WGS) entry which is preliminary data.</text>
</comment>
<reference evidence="9 10" key="1">
    <citation type="submission" date="2014-10" db="EMBL/GenBank/DDBJ databases">
        <title>Genome sequence of Novosphingobium malaysiense MUSC 273(T).</title>
        <authorList>
            <person name="Lee L.-H."/>
        </authorList>
    </citation>
    <scope>NUCLEOTIDE SEQUENCE [LARGE SCALE GENOMIC DNA]</scope>
    <source>
        <strain evidence="9 10">MUSC 273</strain>
    </source>
</reference>
<feature type="domain" description="NfeD integral membrane" evidence="7">
    <location>
        <begin position="249"/>
        <end position="364"/>
    </location>
</feature>
<dbReference type="AlphaFoldDB" id="A0A0B1ZKL1"/>
<feature type="transmembrane region" description="Helical" evidence="5">
    <location>
        <begin position="296"/>
        <end position="315"/>
    </location>
</feature>
<name>A0A0B1ZKL1_9SPHN</name>
<dbReference type="STRING" id="1348853.LK12_20680"/>
<feature type="transmembrane region" description="Helical" evidence="5">
    <location>
        <begin position="343"/>
        <end position="366"/>
    </location>
</feature>
<dbReference type="FunFam" id="3.90.226.10:FF:000089">
    <property type="entry name" value="Membrane-bound serine protease"/>
    <property type="match status" value="1"/>
</dbReference>
<keyword evidence="3 5" id="KW-1133">Transmembrane helix</keyword>
<dbReference type="InterPro" id="IPR056738">
    <property type="entry name" value="NfeD1b_N"/>
</dbReference>
<protein>
    <submittedName>
        <fullName evidence="9">Nodulation protein NfeD</fullName>
    </submittedName>
</protein>
<evidence type="ECO:0000256" key="2">
    <source>
        <dbReference type="ARBA" id="ARBA00022692"/>
    </source>
</evidence>
<dbReference type="Pfam" id="PF24961">
    <property type="entry name" value="NfeD_membrane"/>
    <property type="match status" value="1"/>
</dbReference>
<feature type="domain" description="NfeD1b N-terminal" evidence="8">
    <location>
        <begin position="32"/>
        <end position="215"/>
    </location>
</feature>
<organism evidence="9 10">
    <name type="scientific">Novosphingobium malaysiense</name>
    <dbReference type="NCBI Taxonomy" id="1348853"/>
    <lineage>
        <taxon>Bacteria</taxon>
        <taxon>Pseudomonadati</taxon>
        <taxon>Pseudomonadota</taxon>
        <taxon>Alphaproteobacteria</taxon>
        <taxon>Sphingomonadales</taxon>
        <taxon>Sphingomonadaceae</taxon>
        <taxon>Novosphingobium</taxon>
    </lineage>
</organism>
<dbReference type="Gene3D" id="2.40.50.140">
    <property type="entry name" value="Nucleic acid-binding proteins"/>
    <property type="match status" value="1"/>
</dbReference>
<evidence type="ECO:0000256" key="4">
    <source>
        <dbReference type="ARBA" id="ARBA00023136"/>
    </source>
</evidence>
<evidence type="ECO:0000256" key="1">
    <source>
        <dbReference type="ARBA" id="ARBA00004141"/>
    </source>
</evidence>
<feature type="transmembrane region" description="Helical" evidence="5">
    <location>
        <begin position="320"/>
        <end position="337"/>
    </location>
</feature>
<keyword evidence="10" id="KW-1185">Reference proteome</keyword>
<dbReference type="SUPFAM" id="SSF141322">
    <property type="entry name" value="NfeD domain-like"/>
    <property type="match status" value="1"/>
</dbReference>
<feature type="transmembrane region" description="Helical" evidence="5">
    <location>
        <begin position="250"/>
        <end position="267"/>
    </location>
</feature>
<dbReference type="Proteomes" id="UP000031057">
    <property type="component" value="Unassembled WGS sequence"/>
</dbReference>
<gene>
    <name evidence="9" type="ORF">LK12_20680</name>
</gene>
<dbReference type="EMBL" id="JTDI01000007">
    <property type="protein sequence ID" value="KHK89706.1"/>
    <property type="molecule type" value="Genomic_DNA"/>
</dbReference>
<accession>A0A0B1ZKL1</accession>
<evidence type="ECO:0000256" key="3">
    <source>
        <dbReference type="ARBA" id="ARBA00022989"/>
    </source>
</evidence>
<comment type="subcellular location">
    <subcellularLocation>
        <location evidence="1">Membrane</location>
        <topology evidence="1">Multi-pass membrane protein</topology>
    </subcellularLocation>
</comment>
<dbReference type="InterPro" id="IPR029045">
    <property type="entry name" value="ClpP/crotonase-like_dom_sf"/>
</dbReference>